<name>A0A168SCU8_ABSGL</name>
<dbReference type="AlphaFoldDB" id="A0A168SCU8"/>
<feature type="transmembrane region" description="Helical" evidence="2">
    <location>
        <begin position="156"/>
        <end position="182"/>
    </location>
</feature>
<feature type="region of interest" description="Disordered" evidence="1">
    <location>
        <begin position="1"/>
        <end position="76"/>
    </location>
</feature>
<gene>
    <name evidence="3" type="primary">ABSGL_13909.1 scaffold 14340</name>
</gene>
<evidence type="ECO:0000256" key="1">
    <source>
        <dbReference type="SAM" id="MobiDB-lite"/>
    </source>
</evidence>
<organism evidence="3">
    <name type="scientific">Absidia glauca</name>
    <name type="common">Pin mould</name>
    <dbReference type="NCBI Taxonomy" id="4829"/>
    <lineage>
        <taxon>Eukaryota</taxon>
        <taxon>Fungi</taxon>
        <taxon>Fungi incertae sedis</taxon>
        <taxon>Mucoromycota</taxon>
        <taxon>Mucoromycotina</taxon>
        <taxon>Mucoromycetes</taxon>
        <taxon>Mucorales</taxon>
        <taxon>Cunninghamellaceae</taxon>
        <taxon>Absidia</taxon>
    </lineage>
</organism>
<dbReference type="Proteomes" id="UP000078561">
    <property type="component" value="Unassembled WGS sequence"/>
</dbReference>
<reference evidence="3" key="1">
    <citation type="submission" date="2016-04" db="EMBL/GenBank/DDBJ databases">
        <authorList>
            <person name="Evans L.H."/>
            <person name="Alamgir A."/>
            <person name="Owens N."/>
            <person name="Weber N.D."/>
            <person name="Virtaneva K."/>
            <person name="Barbian K."/>
            <person name="Babar A."/>
            <person name="Rosenke K."/>
        </authorList>
    </citation>
    <scope>NUCLEOTIDE SEQUENCE [LARGE SCALE GENOMIC DNA]</scope>
    <source>
        <strain evidence="3">CBS 101.48</strain>
    </source>
</reference>
<proteinExistence type="predicted"/>
<dbReference type="OrthoDB" id="2289831at2759"/>
<feature type="transmembrane region" description="Helical" evidence="2">
    <location>
        <begin position="109"/>
        <end position="125"/>
    </location>
</feature>
<keyword evidence="2" id="KW-1133">Transmembrane helix</keyword>
<keyword evidence="4" id="KW-1185">Reference proteome</keyword>
<evidence type="ECO:0000313" key="4">
    <source>
        <dbReference type="Proteomes" id="UP000078561"/>
    </source>
</evidence>
<evidence type="ECO:0000313" key="3">
    <source>
        <dbReference type="EMBL" id="SAM08247.1"/>
    </source>
</evidence>
<sequence length="183" mass="20779">MDKKTRNPPDSDLPPPPSYDESSDQAYNPRYSPRLTEEAPAPSDSSPTSQLYPSAHKQQPQQEQQHFHSGQHSNRSPRHHTIIITSASPSGGLDERTALLNGMVEYERQFPLAALFFIFGWYVAMKKFFPPLWFFGACCCAGSPNRYEDWWGKMNFIMAMATLITSMVYSIIVVSTGHWLFLS</sequence>
<keyword evidence="2" id="KW-0812">Transmembrane</keyword>
<dbReference type="InParanoid" id="A0A168SCU8"/>
<keyword evidence="2" id="KW-0472">Membrane</keyword>
<accession>A0A168SCU8</accession>
<feature type="compositionally biased region" description="Polar residues" evidence="1">
    <location>
        <begin position="43"/>
        <end position="52"/>
    </location>
</feature>
<evidence type="ECO:0000256" key="2">
    <source>
        <dbReference type="SAM" id="Phobius"/>
    </source>
</evidence>
<dbReference type="OMA" id="FAMSQYM"/>
<feature type="compositionally biased region" description="Low complexity" evidence="1">
    <location>
        <begin position="56"/>
        <end position="72"/>
    </location>
</feature>
<dbReference type="EMBL" id="LT554889">
    <property type="protein sequence ID" value="SAM08247.1"/>
    <property type="molecule type" value="Genomic_DNA"/>
</dbReference>
<protein>
    <submittedName>
        <fullName evidence="3">Uncharacterized protein</fullName>
    </submittedName>
</protein>